<sequence length="496" mass="53891">MVATKSKDLLDTGHARLNELGYKQELKRDLSVVSNFAFSFSIISVLTGITTLYNNGLNFGGPVSLVYGWFIAGFFTMFVGLSMAEICSSYPTSGGLYYWSAKLAGPNWAPFASWMTGCDLTQWAVTTSVDYSLAQLIQVIVLLSTGGKNNGGYEASKYVVIVFHGAILLVHAILNSLSISWLSLFGQFAAAWNFFGNEGSSFSFFELFFLKRTFLTGCRILRCFSSYIPHPLGGNGKGQSRTEETIEADKNGPKGIISSIGISIVVGWCYILGITFAITSIPNLLDENNDAGGYAIAEIFYQAFKSRYGNGVGGIICLGVVAVAIFFCGMSSVTSNSRMAYAFSRDGAMPFSSTWHKVNENEVPINAVWLSALISFCMALTSLGSTVAFNAMVSIATIGLYIAYALPIYLRVTLARRSFVPGPFNLGRYGIMVGWVAVLWVATISVFFSLPVEYPITDATLNYTPIAVGCLLIITISTWIANARHWFKGPVTNIPI</sequence>
<feature type="transmembrane region" description="Helical" evidence="6">
    <location>
        <begin position="65"/>
        <end position="84"/>
    </location>
</feature>
<dbReference type="PIRSF" id="PIRSF006060">
    <property type="entry name" value="AA_transporter"/>
    <property type="match status" value="1"/>
</dbReference>
<feature type="transmembrane region" description="Helical" evidence="6">
    <location>
        <begin position="308"/>
        <end position="329"/>
    </location>
</feature>
<name>A0ABP0YCR2_9ROSI</name>
<keyword evidence="5 6" id="KW-0472">Membrane</keyword>
<gene>
    <name evidence="7" type="ORF">CITCOLO1_LOCUS8777</name>
</gene>
<dbReference type="PROSITE" id="PS00218">
    <property type="entry name" value="AMINO_ACID_PERMEASE_1"/>
    <property type="match status" value="1"/>
</dbReference>
<evidence type="ECO:0000313" key="8">
    <source>
        <dbReference type="Proteomes" id="UP001642487"/>
    </source>
</evidence>
<keyword evidence="4 6" id="KW-1133">Transmembrane helix</keyword>
<dbReference type="InterPro" id="IPR004840">
    <property type="entry name" value="Amino_acid_permease_CS"/>
</dbReference>
<feature type="transmembrane region" description="Helical" evidence="6">
    <location>
        <begin position="32"/>
        <end position="53"/>
    </location>
</feature>
<feature type="transmembrane region" description="Helical" evidence="6">
    <location>
        <begin position="256"/>
        <end position="278"/>
    </location>
</feature>
<feature type="transmembrane region" description="Helical" evidence="6">
    <location>
        <begin position="158"/>
        <end position="184"/>
    </location>
</feature>
<evidence type="ECO:0000256" key="6">
    <source>
        <dbReference type="SAM" id="Phobius"/>
    </source>
</evidence>
<reference evidence="7 8" key="1">
    <citation type="submission" date="2024-03" db="EMBL/GenBank/DDBJ databases">
        <authorList>
            <person name="Gkanogiannis A."/>
            <person name="Becerra Lopez-Lavalle L."/>
        </authorList>
    </citation>
    <scope>NUCLEOTIDE SEQUENCE [LARGE SCALE GENOMIC DNA]</scope>
</reference>
<evidence type="ECO:0000256" key="1">
    <source>
        <dbReference type="ARBA" id="ARBA00004141"/>
    </source>
</evidence>
<feature type="transmembrane region" description="Helical" evidence="6">
    <location>
        <begin position="462"/>
        <end position="481"/>
    </location>
</feature>
<dbReference type="EMBL" id="OZ021737">
    <property type="protein sequence ID" value="CAK9316896.1"/>
    <property type="molecule type" value="Genomic_DNA"/>
</dbReference>
<evidence type="ECO:0000256" key="2">
    <source>
        <dbReference type="ARBA" id="ARBA00022448"/>
    </source>
</evidence>
<evidence type="ECO:0000313" key="7">
    <source>
        <dbReference type="EMBL" id="CAK9316896.1"/>
    </source>
</evidence>
<feature type="transmembrane region" description="Helical" evidence="6">
    <location>
        <begin position="431"/>
        <end position="450"/>
    </location>
</feature>
<organism evidence="7 8">
    <name type="scientific">Citrullus colocynthis</name>
    <name type="common">colocynth</name>
    <dbReference type="NCBI Taxonomy" id="252529"/>
    <lineage>
        <taxon>Eukaryota</taxon>
        <taxon>Viridiplantae</taxon>
        <taxon>Streptophyta</taxon>
        <taxon>Embryophyta</taxon>
        <taxon>Tracheophyta</taxon>
        <taxon>Spermatophyta</taxon>
        <taxon>Magnoliopsida</taxon>
        <taxon>eudicotyledons</taxon>
        <taxon>Gunneridae</taxon>
        <taxon>Pentapetalae</taxon>
        <taxon>rosids</taxon>
        <taxon>fabids</taxon>
        <taxon>Cucurbitales</taxon>
        <taxon>Cucurbitaceae</taxon>
        <taxon>Benincaseae</taxon>
        <taxon>Citrullus</taxon>
    </lineage>
</organism>
<keyword evidence="8" id="KW-1185">Reference proteome</keyword>
<dbReference type="PANTHER" id="PTHR45649:SF30">
    <property type="entry name" value="AMINO-ACID PERMEASE BAT1"/>
    <property type="match status" value="1"/>
</dbReference>
<comment type="subcellular location">
    <subcellularLocation>
        <location evidence="1">Membrane</location>
        <topology evidence="1">Multi-pass membrane protein</topology>
    </subcellularLocation>
</comment>
<feature type="transmembrane region" description="Helical" evidence="6">
    <location>
        <begin position="363"/>
        <end position="381"/>
    </location>
</feature>
<accession>A0ABP0YCR2</accession>
<keyword evidence="3 6" id="KW-0812">Transmembrane</keyword>
<dbReference type="PANTHER" id="PTHR45649">
    <property type="entry name" value="AMINO-ACID PERMEASE BAT1"/>
    <property type="match status" value="1"/>
</dbReference>
<evidence type="ECO:0000256" key="5">
    <source>
        <dbReference type="ARBA" id="ARBA00023136"/>
    </source>
</evidence>
<feature type="transmembrane region" description="Helical" evidence="6">
    <location>
        <begin position="387"/>
        <end position="410"/>
    </location>
</feature>
<keyword evidence="2" id="KW-0813">Transport</keyword>
<dbReference type="InterPro" id="IPR002293">
    <property type="entry name" value="AA/rel_permease1"/>
</dbReference>
<dbReference type="Pfam" id="PF13520">
    <property type="entry name" value="AA_permease_2"/>
    <property type="match status" value="2"/>
</dbReference>
<evidence type="ECO:0000256" key="4">
    <source>
        <dbReference type="ARBA" id="ARBA00022989"/>
    </source>
</evidence>
<protein>
    <submittedName>
        <fullName evidence="7">Uncharacterized protein</fullName>
    </submittedName>
</protein>
<dbReference type="Proteomes" id="UP001642487">
    <property type="component" value="Chromosome 3"/>
</dbReference>
<proteinExistence type="predicted"/>
<feature type="transmembrane region" description="Helical" evidence="6">
    <location>
        <begin position="190"/>
        <end position="210"/>
    </location>
</feature>
<dbReference type="Gene3D" id="1.20.1740.10">
    <property type="entry name" value="Amino acid/polyamine transporter I"/>
    <property type="match status" value="1"/>
</dbReference>
<evidence type="ECO:0000256" key="3">
    <source>
        <dbReference type="ARBA" id="ARBA00022692"/>
    </source>
</evidence>